<organism evidence="2 3">
    <name type="scientific">Stieleria marina</name>
    <dbReference type="NCBI Taxonomy" id="1930275"/>
    <lineage>
        <taxon>Bacteria</taxon>
        <taxon>Pseudomonadati</taxon>
        <taxon>Planctomycetota</taxon>
        <taxon>Planctomycetia</taxon>
        <taxon>Pirellulales</taxon>
        <taxon>Pirellulaceae</taxon>
        <taxon>Stieleria</taxon>
    </lineage>
</organism>
<gene>
    <name evidence="2" type="ORF">K239x_04350</name>
</gene>
<proteinExistence type="predicted"/>
<sequence length="191" mass="21148">MTSEEHQSLANVYALIGRLWLSEVDLDLLQQLAATAQHDSLLRDSFAVDESMLQPAGVEMLAVEYCSLFIGPKNHLPPYQSVWEAGQLQSETVASMNRFAEILDAPDIVDGSTMSDHVGYQLQLMGLVHQRASFQRSDELLELGQLFFSRHLCWQQPLLRSVIQRSGVGFYGSLATLTGELVDSEATFAGS</sequence>
<dbReference type="OrthoDB" id="5684843at2"/>
<name>A0A517NMY4_9BACT</name>
<dbReference type="PANTHER" id="PTHR34227">
    <property type="entry name" value="CHAPERONE PROTEIN YCDY"/>
    <property type="match status" value="1"/>
</dbReference>
<evidence type="ECO:0000256" key="1">
    <source>
        <dbReference type="ARBA" id="ARBA00023186"/>
    </source>
</evidence>
<protein>
    <submittedName>
        <fullName evidence="2">Chaperone protein TorD</fullName>
    </submittedName>
</protein>
<dbReference type="InterPro" id="IPR020945">
    <property type="entry name" value="DMSO/NO3_reduct_chaperone"/>
</dbReference>
<dbReference type="Proteomes" id="UP000319817">
    <property type="component" value="Chromosome"/>
</dbReference>
<dbReference type="PANTHER" id="PTHR34227:SF1">
    <property type="entry name" value="DIMETHYL SULFOXIDE REDUCTASE CHAPERONE-RELATED"/>
    <property type="match status" value="1"/>
</dbReference>
<dbReference type="EMBL" id="CP036526">
    <property type="protein sequence ID" value="QDT08496.1"/>
    <property type="molecule type" value="Genomic_DNA"/>
</dbReference>
<evidence type="ECO:0000313" key="2">
    <source>
        <dbReference type="EMBL" id="QDT08496.1"/>
    </source>
</evidence>
<accession>A0A517NMY4</accession>
<keyword evidence="1" id="KW-0143">Chaperone</keyword>
<reference evidence="2 3" key="1">
    <citation type="submission" date="2019-02" db="EMBL/GenBank/DDBJ databases">
        <title>Deep-cultivation of Planctomycetes and their phenomic and genomic characterization uncovers novel biology.</title>
        <authorList>
            <person name="Wiegand S."/>
            <person name="Jogler M."/>
            <person name="Boedeker C."/>
            <person name="Pinto D."/>
            <person name="Vollmers J."/>
            <person name="Rivas-Marin E."/>
            <person name="Kohn T."/>
            <person name="Peeters S.H."/>
            <person name="Heuer A."/>
            <person name="Rast P."/>
            <person name="Oberbeckmann S."/>
            <person name="Bunk B."/>
            <person name="Jeske O."/>
            <person name="Meyerdierks A."/>
            <person name="Storesund J.E."/>
            <person name="Kallscheuer N."/>
            <person name="Luecker S."/>
            <person name="Lage O.M."/>
            <person name="Pohl T."/>
            <person name="Merkel B.J."/>
            <person name="Hornburger P."/>
            <person name="Mueller R.-W."/>
            <person name="Bruemmer F."/>
            <person name="Labrenz M."/>
            <person name="Spormann A.M."/>
            <person name="Op den Camp H."/>
            <person name="Overmann J."/>
            <person name="Amann R."/>
            <person name="Jetten M.S.M."/>
            <person name="Mascher T."/>
            <person name="Medema M.H."/>
            <person name="Devos D.P."/>
            <person name="Kaster A.-K."/>
            <person name="Ovreas L."/>
            <person name="Rohde M."/>
            <person name="Galperin M.Y."/>
            <person name="Jogler C."/>
        </authorList>
    </citation>
    <scope>NUCLEOTIDE SEQUENCE [LARGE SCALE GENOMIC DNA]</scope>
    <source>
        <strain evidence="2 3">K23_9</strain>
    </source>
</reference>
<dbReference type="InterPro" id="IPR036411">
    <property type="entry name" value="TorD-like_sf"/>
</dbReference>
<dbReference type="Gene3D" id="1.10.3480.10">
    <property type="entry name" value="TorD-like"/>
    <property type="match status" value="1"/>
</dbReference>
<dbReference type="AlphaFoldDB" id="A0A517NMY4"/>
<dbReference type="RefSeq" id="WP_145416030.1">
    <property type="nucleotide sequence ID" value="NZ_CP036526.1"/>
</dbReference>
<keyword evidence="3" id="KW-1185">Reference proteome</keyword>
<dbReference type="SUPFAM" id="SSF89155">
    <property type="entry name" value="TorD-like"/>
    <property type="match status" value="1"/>
</dbReference>
<dbReference type="InterPro" id="IPR050289">
    <property type="entry name" value="TorD/DmsD_chaperones"/>
</dbReference>
<evidence type="ECO:0000313" key="3">
    <source>
        <dbReference type="Proteomes" id="UP000319817"/>
    </source>
</evidence>
<dbReference type="Pfam" id="PF02613">
    <property type="entry name" value="Nitrate_red_del"/>
    <property type="match status" value="1"/>
</dbReference>